<name>A0A132N196_HYDSH</name>
<dbReference type="Proteomes" id="UP000244180">
    <property type="component" value="Unassembled WGS sequence"/>
</dbReference>
<dbReference type="InterPro" id="IPR052016">
    <property type="entry name" value="Bact_Sigma-Reg"/>
</dbReference>
<dbReference type="STRING" id="1484.SA87_06410"/>
<dbReference type="AlphaFoldDB" id="A0A132N196"/>
<dbReference type="SMART" id="SM00331">
    <property type="entry name" value="PP2C_SIG"/>
    <property type="match status" value="1"/>
</dbReference>
<dbReference type="PANTHER" id="PTHR43156:SF2">
    <property type="entry name" value="STAGE II SPORULATION PROTEIN E"/>
    <property type="match status" value="1"/>
</dbReference>
<dbReference type="PANTHER" id="PTHR43156">
    <property type="entry name" value="STAGE II SPORULATION PROTEIN E-RELATED"/>
    <property type="match status" value="1"/>
</dbReference>
<dbReference type="InterPro" id="IPR036457">
    <property type="entry name" value="PPM-type-like_dom_sf"/>
</dbReference>
<feature type="transmembrane region" description="Helical" evidence="2">
    <location>
        <begin position="86"/>
        <end position="103"/>
    </location>
</feature>
<dbReference type="EMBL" id="JXBB01000023">
    <property type="protein sequence ID" value="OAR04098.1"/>
    <property type="molecule type" value="Genomic_DNA"/>
</dbReference>
<protein>
    <submittedName>
        <fullName evidence="5">Stage II sporulation serine phosphatase for sigma-F activation (SpoIIE)</fullName>
    </submittedName>
</protein>
<accession>A0A132N196</accession>
<keyword evidence="2" id="KW-0812">Transmembrane</keyword>
<dbReference type="SUPFAM" id="SSF81606">
    <property type="entry name" value="PP2C-like"/>
    <property type="match status" value="1"/>
</dbReference>
<feature type="transmembrane region" description="Helical" evidence="2">
    <location>
        <begin position="34"/>
        <end position="50"/>
    </location>
</feature>
<dbReference type="InterPro" id="IPR001932">
    <property type="entry name" value="PPM-type_phosphatase-like_dom"/>
</dbReference>
<feature type="transmembrane region" description="Helical" evidence="2">
    <location>
        <begin position="144"/>
        <end position="170"/>
    </location>
</feature>
<feature type="transmembrane region" description="Helical" evidence="2">
    <location>
        <begin position="182"/>
        <end position="202"/>
    </location>
</feature>
<feature type="domain" description="PPM-type phosphatase" evidence="3">
    <location>
        <begin position="571"/>
        <end position="783"/>
    </location>
</feature>
<evidence type="ECO:0000313" key="5">
    <source>
        <dbReference type="EMBL" id="PTQ53036.1"/>
    </source>
</evidence>
<sequence length="802" mass="86664">MKTLDWGPAAGRPLGRVLWTLEAFRRRVAPSRPFAVFFFAVLLGRALVLGELSPFGLAFWAASLILWPAWAHVAFAGWMLGAALSPVPHVPAAAVAAGLYGLLYRFSRRVGLPAAYTPLVVAVAQGGAAIVWRKLFFPLSPYAWAMSAVEALLAFVLFIIFVQSFPLLFNRRLWSGLRQEELIALFIVIATLLSGTMGISLFGLDVHAVLSRAVVFTLATVGGGAFGATAGVLSGFLLGLAESRELVEMSALGLSGLIAGLFRPAGRFAAAFGGLLGLALIAVYAPGTKELGFVLLEALLGAGLFLAVPEGSLEALRRVVPGTRAHLRDQEARWANVRRAVETRFGGFAEMFAALAQPFDPVGEEPPADPREAAVRRVEEAICGKCWKKDVCWGKYGEETASGLRAVLERLDGDKAPAWRLGRTWADRCIKPEKLERALEREYSREKEALQAAARLRAARRLLRDQLLGLARVMEEMAAEIRRDGPLSRHREANLLRAVEQAGLWVQSLDALSLVPGEVAVELVVAADGFQAVRELEALFQSLLGERIVVERMEPVPGGHLIRLVSGARYRVHFGYAQAAKGGGLISGDSAVGLDLGRQAFALVLSDGMGSGEHARRESRAAVEMLRAILAAGFDGAVAVRSVNALLALRGLDERFATVDLAFVDRMSGRAKFIKVGAAPSYIRRGDAVIRVEAQNPPAGVFPEAEFDAVEVSLRPGDVVVMLTDGAYEAKRHPEQRERWIRRLIREIDADEPQAFADLLLDAIVHETEFSLSDDITVAVMTLEEEGGAWASARPAEGARIA</sequence>
<reference evidence="4 6" key="1">
    <citation type="submission" date="2015-09" db="EMBL/GenBank/DDBJ databases">
        <title>Draft genome sequence of Hydrogenibacillus schlegelii DSM 2000.</title>
        <authorList>
            <person name="Hemp J."/>
        </authorList>
    </citation>
    <scope>NUCLEOTIDE SEQUENCE [LARGE SCALE GENOMIC DNA]</scope>
    <source>
        <strain evidence="4 6">MA 48</strain>
    </source>
</reference>
<evidence type="ECO:0000259" key="3">
    <source>
        <dbReference type="SMART" id="SM00331"/>
    </source>
</evidence>
<dbReference type="GO" id="GO:0004722">
    <property type="term" value="F:protein serine/threonine phosphatase activity"/>
    <property type="evidence" value="ECO:0007669"/>
    <property type="project" value="InterPro"/>
</dbReference>
<reference evidence="5 7" key="2">
    <citation type="submission" date="2017-08" db="EMBL/GenBank/DDBJ databases">
        <title>Burning lignite coal seam in the remote Altai Mountains harbors a hydrogen-driven thermophilic microbial community.</title>
        <authorList>
            <person name="Kadnikov V.V."/>
            <person name="Mardanov A.V."/>
            <person name="Ivasenko D."/>
            <person name="Beletsky A.V."/>
            <person name="Karnachuk O.V."/>
            <person name="Ravin N.V."/>
        </authorList>
    </citation>
    <scope>NUCLEOTIDE SEQUENCE [LARGE SCALE GENOMIC DNA]</scope>
    <source>
        <strain evidence="5">AL33</strain>
    </source>
</reference>
<keyword evidence="2" id="KW-0472">Membrane</keyword>
<organism evidence="5 7">
    <name type="scientific">Hydrogenibacillus schlegelii</name>
    <name type="common">Bacillus schlegelii</name>
    <dbReference type="NCBI Taxonomy" id="1484"/>
    <lineage>
        <taxon>Bacteria</taxon>
        <taxon>Bacillati</taxon>
        <taxon>Bacillota</taxon>
        <taxon>Bacilli</taxon>
        <taxon>Bacillales</taxon>
        <taxon>Bacillales Family X. Incertae Sedis</taxon>
        <taxon>Hydrogenibacillus</taxon>
    </lineage>
</organism>
<evidence type="ECO:0000313" key="7">
    <source>
        <dbReference type="Proteomes" id="UP000244180"/>
    </source>
</evidence>
<dbReference type="Gene3D" id="3.60.40.10">
    <property type="entry name" value="PPM-type phosphatase domain"/>
    <property type="match status" value="1"/>
</dbReference>
<dbReference type="Proteomes" id="UP000243024">
    <property type="component" value="Unassembled WGS sequence"/>
</dbReference>
<gene>
    <name evidence="5" type="ORF">HSCHL_2113</name>
    <name evidence="4" type="ORF">SA87_06410</name>
</gene>
<comment type="caution">
    <text evidence="5">The sequence shown here is derived from an EMBL/GenBank/DDBJ whole genome shotgun (WGS) entry which is preliminary data.</text>
</comment>
<evidence type="ECO:0000256" key="1">
    <source>
        <dbReference type="ARBA" id="ARBA00022801"/>
    </source>
</evidence>
<dbReference type="NCBIfam" id="TIGR02865">
    <property type="entry name" value="spore_II_E"/>
    <property type="match status" value="1"/>
</dbReference>
<evidence type="ECO:0000256" key="2">
    <source>
        <dbReference type="SAM" id="Phobius"/>
    </source>
</evidence>
<proteinExistence type="predicted"/>
<keyword evidence="2" id="KW-1133">Transmembrane helix</keyword>
<dbReference type="EMBL" id="PEBV01000017">
    <property type="protein sequence ID" value="PTQ53036.1"/>
    <property type="molecule type" value="Genomic_DNA"/>
</dbReference>
<dbReference type="Pfam" id="PF07228">
    <property type="entry name" value="SpoIIE"/>
    <property type="match status" value="1"/>
</dbReference>
<evidence type="ECO:0000313" key="4">
    <source>
        <dbReference type="EMBL" id="OAR04098.1"/>
    </source>
</evidence>
<feature type="transmembrane region" description="Helical" evidence="2">
    <location>
        <begin position="110"/>
        <end position="132"/>
    </location>
</feature>
<keyword evidence="6" id="KW-1185">Reference proteome</keyword>
<feature type="transmembrane region" description="Helical" evidence="2">
    <location>
        <begin position="214"/>
        <end position="240"/>
    </location>
</feature>
<dbReference type="InterPro" id="IPR014221">
    <property type="entry name" value="SpoII_E"/>
</dbReference>
<dbReference type="InterPro" id="IPR045768">
    <property type="entry name" value="SpoIIE_N"/>
</dbReference>
<feature type="transmembrane region" description="Helical" evidence="2">
    <location>
        <begin position="268"/>
        <end position="285"/>
    </location>
</feature>
<evidence type="ECO:0000313" key="6">
    <source>
        <dbReference type="Proteomes" id="UP000243024"/>
    </source>
</evidence>
<keyword evidence="1" id="KW-0378">Hydrolase</keyword>
<dbReference type="Pfam" id="PF19732">
    <property type="entry name" value="SpoIIE_N"/>
    <property type="match status" value="1"/>
</dbReference>